<gene>
    <name evidence="3" type="primary">LOC113704368</name>
</gene>
<dbReference type="RefSeq" id="XP_027082035.1">
    <property type="nucleotide sequence ID" value="XM_027226234.2"/>
</dbReference>
<feature type="domain" description="DOG1" evidence="1">
    <location>
        <begin position="32"/>
        <end position="298"/>
    </location>
</feature>
<name>A0A6P6TUQ0_COFAR</name>
<dbReference type="InterPro" id="IPR025422">
    <property type="entry name" value="TGA_domain"/>
</dbReference>
<dbReference type="Proteomes" id="UP001652660">
    <property type="component" value="Chromosome 8e"/>
</dbReference>
<dbReference type="GO" id="GO:0006351">
    <property type="term" value="P:DNA-templated transcription"/>
    <property type="evidence" value="ECO:0007669"/>
    <property type="project" value="InterPro"/>
</dbReference>
<protein>
    <submittedName>
        <fullName evidence="3">Protein INAPERTURATE POLLEN1</fullName>
    </submittedName>
</protein>
<dbReference type="Pfam" id="PF14144">
    <property type="entry name" value="DOG1"/>
    <property type="match status" value="1"/>
</dbReference>
<dbReference type="PROSITE" id="PS51806">
    <property type="entry name" value="DOG1"/>
    <property type="match status" value="1"/>
</dbReference>
<organism evidence="2 3">
    <name type="scientific">Coffea arabica</name>
    <name type="common">Arabian coffee</name>
    <dbReference type="NCBI Taxonomy" id="13443"/>
    <lineage>
        <taxon>Eukaryota</taxon>
        <taxon>Viridiplantae</taxon>
        <taxon>Streptophyta</taxon>
        <taxon>Embryophyta</taxon>
        <taxon>Tracheophyta</taxon>
        <taxon>Spermatophyta</taxon>
        <taxon>Magnoliopsida</taxon>
        <taxon>eudicotyledons</taxon>
        <taxon>Gunneridae</taxon>
        <taxon>Pentapetalae</taxon>
        <taxon>asterids</taxon>
        <taxon>lamiids</taxon>
        <taxon>Gentianales</taxon>
        <taxon>Rubiaceae</taxon>
        <taxon>Ixoroideae</taxon>
        <taxon>Gardenieae complex</taxon>
        <taxon>Bertiereae - Coffeeae clade</taxon>
        <taxon>Coffeeae</taxon>
        <taxon>Coffea</taxon>
    </lineage>
</organism>
<accession>A0A6P6TUQ0</accession>
<dbReference type="GeneID" id="113704368"/>
<reference evidence="3" key="2">
    <citation type="submission" date="2025-08" db="UniProtKB">
        <authorList>
            <consortium name="RefSeq"/>
        </authorList>
    </citation>
    <scope>IDENTIFICATION</scope>
    <source>
        <tissue evidence="3">Leaves</tissue>
    </source>
</reference>
<evidence type="ECO:0000259" key="1">
    <source>
        <dbReference type="PROSITE" id="PS51806"/>
    </source>
</evidence>
<evidence type="ECO:0000313" key="3">
    <source>
        <dbReference type="RefSeq" id="XP_027082035.1"/>
    </source>
</evidence>
<evidence type="ECO:0000313" key="2">
    <source>
        <dbReference type="Proteomes" id="UP001652660"/>
    </source>
</evidence>
<dbReference type="GO" id="GO:0043565">
    <property type="term" value="F:sequence-specific DNA binding"/>
    <property type="evidence" value="ECO:0007669"/>
    <property type="project" value="InterPro"/>
</dbReference>
<dbReference type="PANTHER" id="PTHR46354">
    <property type="entry name" value="DOG1 DOMAIN-CONTAINING PROTEIN"/>
    <property type="match status" value="1"/>
</dbReference>
<dbReference type="PANTHER" id="PTHR46354:SF9">
    <property type="entry name" value="PROTEIN INAPERTURATE POLLEN1"/>
    <property type="match status" value="1"/>
</dbReference>
<keyword evidence="2" id="KW-1185">Reference proteome</keyword>
<reference evidence="2" key="1">
    <citation type="journal article" date="2025" name="Foods">
        <title>Unveiling the Microbial Signatures of Arabica Coffee Cherries: Insights into Ripeness Specific Diversity, Functional Traits, and Implications for Quality and Safety.</title>
        <authorList>
            <consortium name="RefSeq"/>
            <person name="Tenea G.N."/>
            <person name="Cifuentes V."/>
            <person name="Reyes P."/>
            <person name="Cevallos-Vallejos M."/>
        </authorList>
    </citation>
    <scope>NUCLEOTIDE SEQUENCE [LARGE SCALE GENOMIC DNA]</scope>
</reference>
<proteinExistence type="predicted"/>
<dbReference type="OrthoDB" id="683795at2759"/>
<dbReference type="AlphaFoldDB" id="A0A6P6TUQ0"/>
<sequence>MSRKTLPLEPGFNNMLKATALFGSKKASSSTPRPFKNYYNQWFNTLKNSLLPHLRRAMLSASSPTLLATHVDAMHHHFQAYYEELDLCCSSSINTLPELLFPEWRNSLEKPFLWLGDLHPYLFTNLLRSFLDDEETERGVGRGSEEDDDKTVVDLPLFREFLGHDDHQLQPCSGLMPWDGPSKSISMRVDQIECGLRLMVPPLVVRARNAQSAFVERVGFEWRKYEGRKEDVEMAVGEAMMAAMEELVNVFLDANRLRKSVLADILNATNVYQAAQFFEGLARFLVGFHDQQLLREFEKHKVAMN</sequence>
<dbReference type="InterPro" id="IPR051886">
    <property type="entry name" value="Seed_Dev/Stress_Resp_Reg"/>
</dbReference>